<evidence type="ECO:0000313" key="2">
    <source>
        <dbReference type="EMBL" id="MFM2485224.1"/>
    </source>
</evidence>
<dbReference type="EMBL" id="JBEQCT010000003">
    <property type="protein sequence ID" value="MFM2485224.1"/>
    <property type="molecule type" value="Genomic_DNA"/>
</dbReference>
<dbReference type="SUPFAM" id="SSF54593">
    <property type="entry name" value="Glyoxalase/Bleomycin resistance protein/Dihydroxybiphenyl dioxygenase"/>
    <property type="match status" value="1"/>
</dbReference>
<dbReference type="PROSITE" id="PS51819">
    <property type="entry name" value="VOC"/>
    <property type="match status" value="1"/>
</dbReference>
<evidence type="ECO:0000313" key="3">
    <source>
        <dbReference type="Proteomes" id="UP001629953"/>
    </source>
</evidence>
<protein>
    <submittedName>
        <fullName evidence="2">VOC family protein</fullName>
    </submittedName>
</protein>
<proteinExistence type="predicted"/>
<dbReference type="InterPro" id="IPR037523">
    <property type="entry name" value="VOC_core"/>
</dbReference>
<keyword evidence="3" id="KW-1185">Reference proteome</keyword>
<dbReference type="Gene3D" id="3.10.180.10">
    <property type="entry name" value="2,3-Dihydroxybiphenyl 1,2-Dioxygenase, domain 1"/>
    <property type="match status" value="1"/>
</dbReference>
<dbReference type="Pfam" id="PF00903">
    <property type="entry name" value="Glyoxalase"/>
    <property type="match status" value="1"/>
</dbReference>
<evidence type="ECO:0000259" key="1">
    <source>
        <dbReference type="PROSITE" id="PS51819"/>
    </source>
</evidence>
<dbReference type="InterPro" id="IPR004360">
    <property type="entry name" value="Glyas_Fos-R_dOase_dom"/>
</dbReference>
<name>A0ABW9G6C4_9GAMM</name>
<organism evidence="2 3">
    <name type="scientific">Celerinatantimonas yamalensis</name>
    <dbReference type="NCBI Taxonomy" id="559956"/>
    <lineage>
        <taxon>Bacteria</taxon>
        <taxon>Pseudomonadati</taxon>
        <taxon>Pseudomonadota</taxon>
        <taxon>Gammaproteobacteria</taxon>
        <taxon>Celerinatantimonadaceae</taxon>
        <taxon>Celerinatantimonas</taxon>
    </lineage>
</organism>
<feature type="domain" description="VOC" evidence="1">
    <location>
        <begin position="6"/>
        <end position="117"/>
    </location>
</feature>
<gene>
    <name evidence="2" type="ORF">ABUE30_09140</name>
</gene>
<accession>A0ABW9G6C4</accession>
<comment type="caution">
    <text evidence="2">The sequence shown here is derived from an EMBL/GenBank/DDBJ whole genome shotgun (WGS) entry which is preliminary data.</text>
</comment>
<dbReference type="Proteomes" id="UP001629953">
    <property type="component" value="Unassembled WGS sequence"/>
</dbReference>
<dbReference type="RefSeq" id="WP_408623435.1">
    <property type="nucleotide sequence ID" value="NZ_JBEQCT010000003.1"/>
</dbReference>
<sequence length="129" mass="14817">MPQLLKIDHVHIYAPNRLVAEQWYKKVLGFKRVKTLECWFDVGGPLTIENGGVHIALFESNELTSTTVAFAVDASNYIDWKAHLSTFGVIFSESDHELSWSIYFRDPYGNPFEITSYDYELIKQSQPLA</sequence>
<dbReference type="InterPro" id="IPR029068">
    <property type="entry name" value="Glyas_Bleomycin-R_OHBP_Dase"/>
</dbReference>
<reference evidence="2 3" key="1">
    <citation type="journal article" date="2013" name="Int. J. Syst. Evol. Microbiol.">
        <title>Celerinatantimonas yamalensis sp. nov., a cold-adapted diazotrophic bacterium from a cold permafrost brine.</title>
        <authorList>
            <person name="Shcherbakova V."/>
            <person name="Chuvilskaya N."/>
            <person name="Rivkina E."/>
            <person name="Demidov N."/>
            <person name="Uchaeva V."/>
            <person name="Suetin S."/>
            <person name="Suzina N."/>
            <person name="Gilichinsky D."/>
        </authorList>
    </citation>
    <scope>NUCLEOTIDE SEQUENCE [LARGE SCALE GENOMIC DNA]</scope>
    <source>
        <strain evidence="2 3">C7</strain>
    </source>
</reference>